<name>A0A9P5ZF58_9AGAR</name>
<dbReference type="AlphaFoldDB" id="A0A9P5ZF58"/>
<reference evidence="4" key="1">
    <citation type="submission" date="2020-11" db="EMBL/GenBank/DDBJ databases">
        <authorList>
            <consortium name="DOE Joint Genome Institute"/>
            <person name="Ahrendt S."/>
            <person name="Riley R."/>
            <person name="Andreopoulos W."/>
            <person name="Labutti K."/>
            <person name="Pangilinan J."/>
            <person name="Ruiz-Duenas F.J."/>
            <person name="Barrasa J.M."/>
            <person name="Sanchez-Garcia M."/>
            <person name="Camarero S."/>
            <person name="Miyauchi S."/>
            <person name="Serrano A."/>
            <person name="Linde D."/>
            <person name="Babiker R."/>
            <person name="Drula E."/>
            <person name="Ayuso-Fernandez I."/>
            <person name="Pacheco R."/>
            <person name="Padilla G."/>
            <person name="Ferreira P."/>
            <person name="Barriuso J."/>
            <person name="Kellner H."/>
            <person name="Castanera R."/>
            <person name="Alfaro M."/>
            <person name="Ramirez L."/>
            <person name="Pisabarro A.G."/>
            <person name="Kuo A."/>
            <person name="Tritt A."/>
            <person name="Lipzen A."/>
            <person name="He G."/>
            <person name="Yan M."/>
            <person name="Ng V."/>
            <person name="Cullen D."/>
            <person name="Martin F."/>
            <person name="Rosso M.-N."/>
            <person name="Henrissat B."/>
            <person name="Hibbett D."/>
            <person name="Martinez A.T."/>
            <person name="Grigoriev I.V."/>
        </authorList>
    </citation>
    <scope>NUCLEOTIDE SEQUENCE</scope>
    <source>
        <strain evidence="4">CIRM-BRFM 674</strain>
    </source>
</reference>
<evidence type="ECO:0000313" key="5">
    <source>
        <dbReference type="Proteomes" id="UP000807469"/>
    </source>
</evidence>
<evidence type="ECO:0000256" key="2">
    <source>
        <dbReference type="SAM" id="Phobius"/>
    </source>
</evidence>
<feature type="region of interest" description="Disordered" evidence="1">
    <location>
        <begin position="66"/>
        <end position="86"/>
    </location>
</feature>
<feature type="transmembrane region" description="Helical" evidence="2">
    <location>
        <begin position="149"/>
        <end position="177"/>
    </location>
</feature>
<comment type="caution">
    <text evidence="4">The sequence shown here is derived from an EMBL/GenBank/DDBJ whole genome shotgun (WGS) entry which is preliminary data.</text>
</comment>
<evidence type="ECO:0000313" key="4">
    <source>
        <dbReference type="EMBL" id="KAF9486589.1"/>
    </source>
</evidence>
<keyword evidence="5" id="KW-1185">Reference proteome</keyword>
<protein>
    <submittedName>
        <fullName evidence="4">Uncharacterized protein</fullName>
    </submittedName>
</protein>
<accession>A0A9P5ZF58</accession>
<keyword evidence="2" id="KW-0812">Transmembrane</keyword>
<keyword evidence="3" id="KW-0732">Signal</keyword>
<dbReference type="OrthoDB" id="3266475at2759"/>
<keyword evidence="2" id="KW-0472">Membrane</keyword>
<feature type="chain" id="PRO_5040350008" evidence="3">
    <location>
        <begin position="21"/>
        <end position="258"/>
    </location>
</feature>
<gene>
    <name evidence="4" type="ORF">BDN70DRAFT_870187</name>
</gene>
<organism evidence="4 5">
    <name type="scientific">Pholiota conissans</name>
    <dbReference type="NCBI Taxonomy" id="109636"/>
    <lineage>
        <taxon>Eukaryota</taxon>
        <taxon>Fungi</taxon>
        <taxon>Dikarya</taxon>
        <taxon>Basidiomycota</taxon>
        <taxon>Agaricomycotina</taxon>
        <taxon>Agaricomycetes</taxon>
        <taxon>Agaricomycetidae</taxon>
        <taxon>Agaricales</taxon>
        <taxon>Agaricineae</taxon>
        <taxon>Strophariaceae</taxon>
        <taxon>Pholiota</taxon>
    </lineage>
</organism>
<evidence type="ECO:0000256" key="3">
    <source>
        <dbReference type="SAM" id="SignalP"/>
    </source>
</evidence>
<feature type="compositionally biased region" description="Low complexity" evidence="1">
    <location>
        <begin position="72"/>
        <end position="86"/>
    </location>
</feature>
<proteinExistence type="predicted"/>
<dbReference type="EMBL" id="MU155130">
    <property type="protein sequence ID" value="KAF9486589.1"/>
    <property type="molecule type" value="Genomic_DNA"/>
</dbReference>
<evidence type="ECO:0000256" key="1">
    <source>
        <dbReference type="SAM" id="MobiDB-lite"/>
    </source>
</evidence>
<feature type="signal peptide" evidence="3">
    <location>
        <begin position="1"/>
        <end position="20"/>
    </location>
</feature>
<sequence>MRTHQFVSLCTIGLVNLAIGRPVNHYSKTASLVGRDLLGLLGGVDSAPSLGPQEVAVTALLPTDSRGGAGHASPMSASPASFSSTPNGPTAIASTRFSSLTPGKPLITMAPSNTVRDPSMATFSSTPYNTGYASEAPATPPGELTEWKVIGIAVITITFIGTVILAVAFFDSWWGFVCDSFCGRRRKAGEKIGGETLVPDWEKASWEFRLANEDGHRYPTIPSLESMVREKEQVKALWVRGDPDLKTPEMAYGGISES</sequence>
<dbReference type="Proteomes" id="UP000807469">
    <property type="component" value="Unassembled WGS sequence"/>
</dbReference>
<keyword evidence="2" id="KW-1133">Transmembrane helix</keyword>